<dbReference type="Pfam" id="PF14827">
    <property type="entry name" value="dCache_3"/>
    <property type="match status" value="1"/>
</dbReference>
<keyword evidence="10" id="KW-0472">Membrane</keyword>
<evidence type="ECO:0000256" key="5">
    <source>
        <dbReference type="ARBA" id="ARBA00022679"/>
    </source>
</evidence>
<evidence type="ECO:0000313" key="12">
    <source>
        <dbReference type="EMBL" id="QDT90541.1"/>
    </source>
</evidence>
<evidence type="ECO:0000256" key="10">
    <source>
        <dbReference type="SAM" id="Phobius"/>
    </source>
</evidence>
<keyword evidence="6 10" id="KW-0812">Transmembrane</keyword>
<dbReference type="GO" id="GO:0000160">
    <property type="term" value="P:phosphorelay signal transduction system"/>
    <property type="evidence" value="ECO:0007669"/>
    <property type="project" value="UniProtKB-KW"/>
</dbReference>
<name>A0A517VC17_9PLAN</name>
<dbReference type="EC" id="2.7.13.3" evidence="3"/>
<dbReference type="Pfam" id="PF02518">
    <property type="entry name" value="HATPase_c"/>
    <property type="match status" value="1"/>
</dbReference>
<dbReference type="KEGG" id="gax:Pan161_21940"/>
<keyword evidence="7" id="KW-0418">Kinase</keyword>
<evidence type="ECO:0000256" key="8">
    <source>
        <dbReference type="ARBA" id="ARBA00022989"/>
    </source>
</evidence>
<evidence type="ECO:0000256" key="2">
    <source>
        <dbReference type="ARBA" id="ARBA00004651"/>
    </source>
</evidence>
<evidence type="ECO:0000256" key="4">
    <source>
        <dbReference type="ARBA" id="ARBA00022475"/>
    </source>
</evidence>
<feature type="transmembrane region" description="Helical" evidence="10">
    <location>
        <begin position="64"/>
        <end position="85"/>
    </location>
</feature>
<keyword evidence="13" id="KW-1185">Reference proteome</keyword>
<dbReference type="PRINTS" id="PR00344">
    <property type="entry name" value="BCTRLSENSOR"/>
</dbReference>
<dbReference type="InterPro" id="IPR036890">
    <property type="entry name" value="HATPase_C_sf"/>
</dbReference>
<dbReference type="SMART" id="SM00387">
    <property type="entry name" value="HATPase_c"/>
    <property type="match status" value="1"/>
</dbReference>
<dbReference type="PANTHER" id="PTHR43711">
    <property type="entry name" value="TWO-COMPONENT HISTIDINE KINASE"/>
    <property type="match status" value="1"/>
</dbReference>
<dbReference type="Gene3D" id="3.30.565.10">
    <property type="entry name" value="Histidine kinase-like ATPase, C-terminal domain"/>
    <property type="match status" value="1"/>
</dbReference>
<dbReference type="OrthoDB" id="149796at2"/>
<dbReference type="SUPFAM" id="SSF55874">
    <property type="entry name" value="ATPase domain of HSP90 chaperone/DNA topoisomerase II/histidine kinase"/>
    <property type="match status" value="1"/>
</dbReference>
<comment type="catalytic activity">
    <reaction evidence="1">
        <text>ATP + protein L-histidine = ADP + protein N-phospho-L-histidine.</text>
        <dbReference type="EC" id="2.7.13.3"/>
    </reaction>
</comment>
<dbReference type="InterPro" id="IPR029150">
    <property type="entry name" value="dCache_3"/>
</dbReference>
<dbReference type="GO" id="GO:0004673">
    <property type="term" value="F:protein histidine kinase activity"/>
    <property type="evidence" value="ECO:0007669"/>
    <property type="project" value="UniProtKB-EC"/>
</dbReference>
<dbReference type="GO" id="GO:0005886">
    <property type="term" value="C:plasma membrane"/>
    <property type="evidence" value="ECO:0007669"/>
    <property type="project" value="UniProtKB-SubCell"/>
</dbReference>
<evidence type="ECO:0000313" key="13">
    <source>
        <dbReference type="Proteomes" id="UP000316855"/>
    </source>
</evidence>
<dbReference type="Proteomes" id="UP000316855">
    <property type="component" value="Chromosome"/>
</dbReference>
<keyword evidence="4" id="KW-1003">Cell membrane</keyword>
<organism evidence="12 13">
    <name type="scientific">Gimesia algae</name>
    <dbReference type="NCBI Taxonomy" id="2527971"/>
    <lineage>
        <taxon>Bacteria</taxon>
        <taxon>Pseudomonadati</taxon>
        <taxon>Planctomycetota</taxon>
        <taxon>Planctomycetia</taxon>
        <taxon>Planctomycetales</taxon>
        <taxon>Planctomycetaceae</taxon>
        <taxon>Gimesia</taxon>
    </lineage>
</organism>
<comment type="subcellular location">
    <subcellularLocation>
        <location evidence="2">Cell membrane</location>
        <topology evidence="2">Multi-pass membrane protein</topology>
    </subcellularLocation>
</comment>
<feature type="domain" description="Histidine kinase" evidence="11">
    <location>
        <begin position="468"/>
        <end position="663"/>
    </location>
</feature>
<keyword evidence="5 12" id="KW-0808">Transferase</keyword>
<dbReference type="Gene3D" id="3.30.450.20">
    <property type="entry name" value="PAS domain"/>
    <property type="match status" value="1"/>
</dbReference>
<evidence type="ECO:0000256" key="7">
    <source>
        <dbReference type="ARBA" id="ARBA00022777"/>
    </source>
</evidence>
<dbReference type="InterPro" id="IPR029151">
    <property type="entry name" value="Sensor-like_sf"/>
</dbReference>
<evidence type="ECO:0000259" key="11">
    <source>
        <dbReference type="PROSITE" id="PS50109"/>
    </source>
</evidence>
<protein>
    <recommendedName>
        <fullName evidence="3">histidine kinase</fullName>
        <ecNumber evidence="3">2.7.13.3</ecNumber>
    </recommendedName>
</protein>
<dbReference type="InterPro" id="IPR003594">
    <property type="entry name" value="HATPase_dom"/>
</dbReference>
<evidence type="ECO:0000256" key="1">
    <source>
        <dbReference type="ARBA" id="ARBA00000085"/>
    </source>
</evidence>
<dbReference type="InterPro" id="IPR005467">
    <property type="entry name" value="His_kinase_dom"/>
</dbReference>
<keyword evidence="9" id="KW-0902">Two-component regulatory system</keyword>
<evidence type="ECO:0000256" key="9">
    <source>
        <dbReference type="ARBA" id="ARBA00023012"/>
    </source>
</evidence>
<dbReference type="PANTHER" id="PTHR43711:SF1">
    <property type="entry name" value="HISTIDINE KINASE 1"/>
    <property type="match status" value="1"/>
</dbReference>
<reference evidence="12 13" key="1">
    <citation type="submission" date="2019-02" db="EMBL/GenBank/DDBJ databases">
        <title>Deep-cultivation of Planctomycetes and their phenomic and genomic characterization uncovers novel biology.</title>
        <authorList>
            <person name="Wiegand S."/>
            <person name="Jogler M."/>
            <person name="Boedeker C."/>
            <person name="Pinto D."/>
            <person name="Vollmers J."/>
            <person name="Rivas-Marin E."/>
            <person name="Kohn T."/>
            <person name="Peeters S.H."/>
            <person name="Heuer A."/>
            <person name="Rast P."/>
            <person name="Oberbeckmann S."/>
            <person name="Bunk B."/>
            <person name="Jeske O."/>
            <person name="Meyerdierks A."/>
            <person name="Storesund J.E."/>
            <person name="Kallscheuer N."/>
            <person name="Luecker S."/>
            <person name="Lage O.M."/>
            <person name="Pohl T."/>
            <person name="Merkel B.J."/>
            <person name="Hornburger P."/>
            <person name="Mueller R.-W."/>
            <person name="Bruemmer F."/>
            <person name="Labrenz M."/>
            <person name="Spormann A.M."/>
            <person name="Op den Camp H."/>
            <person name="Overmann J."/>
            <person name="Amann R."/>
            <person name="Jetten M.S.M."/>
            <person name="Mascher T."/>
            <person name="Medema M.H."/>
            <person name="Devos D.P."/>
            <person name="Kaster A.-K."/>
            <person name="Ovreas L."/>
            <person name="Rohde M."/>
            <person name="Galperin M.Y."/>
            <person name="Jogler C."/>
        </authorList>
    </citation>
    <scope>NUCLEOTIDE SEQUENCE [LARGE SCALE GENOMIC DNA]</scope>
    <source>
        <strain evidence="12 13">Pan161</strain>
    </source>
</reference>
<dbReference type="InterPro" id="IPR050736">
    <property type="entry name" value="Sensor_HK_Regulatory"/>
</dbReference>
<sequence>MFLTAEQASHQALKAACASCDWQETAADRINKRYKPALTDKTMNTPQHPMVQPSRHYQNLNLKILISVVAAIMLLIGCRLWMLYWQEQQSINADVKKRVKGASHVLDNNLNEDANTLRGFLQFISSNKSLQDAWLNQNREELLQLALPIYKNLNASNRVTHFYFMNLDRSCVLRVHRPGDFGDTIDRYTMQQAASSAQSSSGIELGKYGHFTLRVVSPWIVDGQLVGYIELGEEIEHITPQLSKNMDIDVVFAIEKEYLNREHWETGLKILNRPGDWSQLSKYVIIDKSIEHIPAALTSLINSGNLEKTPVSFTDHTTQKDYHGGSVPLKDVSDQQVGRLIVLRDISAQTAELHKMAGLLLIGGCIVGTGLFSICLLYISALQKTSWQLIQTAHQAGKAEIATSVLHNVGNVLNSVNVSASLIQNNVNNSSSKNLGKAVEVIEHHLTDLGQFVTHDERGKHLPRFLIDVSHELSSEEDKILDEINSLIRNIDHIKTIVEAQQKHAKDKEGFVEIVSLIELMEDAININIASMERHSVKIQRNYSDIDRIVTDKQLLLQIFINLINNAKYACLESNHQEHQITLGIQPLGKERVMIKIEDNGMGIDSKNLTKIFAHGFTTRQGGHGFGLHSSALAATELGGSLVANSQGPGTGAIFTLEIPYRLTGAKLCKT</sequence>
<evidence type="ECO:0000256" key="3">
    <source>
        <dbReference type="ARBA" id="ARBA00012438"/>
    </source>
</evidence>
<keyword evidence="8 10" id="KW-1133">Transmembrane helix</keyword>
<proteinExistence type="predicted"/>
<dbReference type="EMBL" id="CP036343">
    <property type="protein sequence ID" value="QDT90541.1"/>
    <property type="molecule type" value="Genomic_DNA"/>
</dbReference>
<accession>A0A517VC17</accession>
<evidence type="ECO:0000256" key="6">
    <source>
        <dbReference type="ARBA" id="ARBA00022692"/>
    </source>
</evidence>
<dbReference type="PROSITE" id="PS50109">
    <property type="entry name" value="HIS_KIN"/>
    <property type="match status" value="1"/>
</dbReference>
<dbReference type="InterPro" id="IPR004358">
    <property type="entry name" value="Sig_transdc_His_kin-like_C"/>
</dbReference>
<gene>
    <name evidence="12" type="primary">zraS_6</name>
    <name evidence="12" type="ORF">Pan161_21940</name>
</gene>
<dbReference type="AlphaFoldDB" id="A0A517VC17"/>
<feature type="transmembrane region" description="Helical" evidence="10">
    <location>
        <begin position="356"/>
        <end position="379"/>
    </location>
</feature>
<dbReference type="SUPFAM" id="SSF103190">
    <property type="entry name" value="Sensory domain-like"/>
    <property type="match status" value="1"/>
</dbReference>